<name>A0A5B7J3Q5_PORTR</name>
<gene>
    <name evidence="1" type="ORF">E2C01_085814</name>
</gene>
<dbReference type="AlphaFoldDB" id="A0A5B7J3Q5"/>
<proteinExistence type="predicted"/>
<evidence type="ECO:0000313" key="1">
    <source>
        <dbReference type="EMBL" id="MPC90812.1"/>
    </source>
</evidence>
<keyword evidence="2" id="KW-1185">Reference proteome</keyword>
<sequence length="124" mass="12500">MRGLRGLVSVTVTVGWDAPCGDGVHMGKCTCQGHRCGHGVGVRCHARPAPPLPCASLMSGVLRLLPVARSCGAAGCACRRPGAAAINCHCVPQITRGGGGGGGATVVVMNRLALLVVVVIVRPQ</sequence>
<evidence type="ECO:0000313" key="2">
    <source>
        <dbReference type="Proteomes" id="UP000324222"/>
    </source>
</evidence>
<protein>
    <submittedName>
        <fullName evidence="1">Uncharacterized protein</fullName>
    </submittedName>
</protein>
<organism evidence="1 2">
    <name type="scientific">Portunus trituberculatus</name>
    <name type="common">Swimming crab</name>
    <name type="synonym">Neptunus trituberculatus</name>
    <dbReference type="NCBI Taxonomy" id="210409"/>
    <lineage>
        <taxon>Eukaryota</taxon>
        <taxon>Metazoa</taxon>
        <taxon>Ecdysozoa</taxon>
        <taxon>Arthropoda</taxon>
        <taxon>Crustacea</taxon>
        <taxon>Multicrustacea</taxon>
        <taxon>Malacostraca</taxon>
        <taxon>Eumalacostraca</taxon>
        <taxon>Eucarida</taxon>
        <taxon>Decapoda</taxon>
        <taxon>Pleocyemata</taxon>
        <taxon>Brachyura</taxon>
        <taxon>Eubrachyura</taxon>
        <taxon>Portunoidea</taxon>
        <taxon>Portunidae</taxon>
        <taxon>Portuninae</taxon>
        <taxon>Portunus</taxon>
    </lineage>
</organism>
<comment type="caution">
    <text evidence="1">The sequence shown here is derived from an EMBL/GenBank/DDBJ whole genome shotgun (WGS) entry which is preliminary data.</text>
</comment>
<dbReference type="EMBL" id="VSRR010085609">
    <property type="protein sequence ID" value="MPC90812.1"/>
    <property type="molecule type" value="Genomic_DNA"/>
</dbReference>
<accession>A0A5B7J3Q5</accession>
<dbReference type="Proteomes" id="UP000324222">
    <property type="component" value="Unassembled WGS sequence"/>
</dbReference>
<reference evidence="1 2" key="1">
    <citation type="submission" date="2019-05" db="EMBL/GenBank/DDBJ databases">
        <title>Another draft genome of Portunus trituberculatus and its Hox gene families provides insights of decapod evolution.</title>
        <authorList>
            <person name="Jeong J.-H."/>
            <person name="Song I."/>
            <person name="Kim S."/>
            <person name="Choi T."/>
            <person name="Kim D."/>
            <person name="Ryu S."/>
            <person name="Kim W."/>
        </authorList>
    </citation>
    <scope>NUCLEOTIDE SEQUENCE [LARGE SCALE GENOMIC DNA]</scope>
    <source>
        <tissue evidence="1">Muscle</tissue>
    </source>
</reference>